<protein>
    <submittedName>
        <fullName evidence="1">Uncharacterized protein</fullName>
    </submittedName>
</protein>
<name>A0A6J4N7U1_9CYAN</name>
<sequence length="41" mass="4779">MIIGVGFFISHWQFFNSSIKNLNSYKSQIPVEIRQFTLVST</sequence>
<accession>A0A6J4N7U1</accession>
<reference evidence="1" key="1">
    <citation type="submission" date="2020-02" db="EMBL/GenBank/DDBJ databases">
        <authorList>
            <person name="Meier V. D."/>
        </authorList>
    </citation>
    <scope>NUCLEOTIDE SEQUENCE</scope>
    <source>
        <strain evidence="1">AVDCRST_MAG84</strain>
    </source>
</reference>
<dbReference type="EMBL" id="CADCTZ010001128">
    <property type="protein sequence ID" value="CAA9380571.1"/>
    <property type="molecule type" value="Genomic_DNA"/>
</dbReference>
<dbReference type="AlphaFoldDB" id="A0A6J4N7U1"/>
<gene>
    <name evidence="1" type="ORF">AVDCRST_MAG84-5046</name>
</gene>
<organism evidence="1">
    <name type="scientific">uncultured Microcoleus sp</name>
    <dbReference type="NCBI Taxonomy" id="259945"/>
    <lineage>
        <taxon>Bacteria</taxon>
        <taxon>Bacillati</taxon>
        <taxon>Cyanobacteriota</taxon>
        <taxon>Cyanophyceae</taxon>
        <taxon>Oscillatoriophycideae</taxon>
        <taxon>Oscillatoriales</taxon>
        <taxon>Microcoleaceae</taxon>
        <taxon>Microcoleus</taxon>
        <taxon>environmental samples</taxon>
    </lineage>
</organism>
<evidence type="ECO:0000313" key="1">
    <source>
        <dbReference type="EMBL" id="CAA9380571.1"/>
    </source>
</evidence>
<proteinExistence type="predicted"/>